<reference evidence="8" key="1">
    <citation type="journal article" date="2016" name="Gigascience">
        <title>De novo construction of an expanded transcriptome assembly for the western tarnished plant bug, Lygus hesperus.</title>
        <authorList>
            <person name="Tassone E.E."/>
            <person name="Geib S.M."/>
            <person name="Hall B."/>
            <person name="Fabrick J.A."/>
            <person name="Brent C.S."/>
            <person name="Hull J.J."/>
        </authorList>
    </citation>
    <scope>NUCLEOTIDE SEQUENCE</scope>
</reference>
<feature type="transmembrane region" description="Helical" evidence="6">
    <location>
        <begin position="325"/>
        <end position="343"/>
    </location>
</feature>
<dbReference type="GO" id="GO:0022857">
    <property type="term" value="F:transmembrane transporter activity"/>
    <property type="evidence" value="ECO:0007669"/>
    <property type="project" value="InterPro"/>
</dbReference>
<sequence length="525" mass="58202">DLFRYRQISCAFSILFWPAMGIDGEAGVNEPESNDPGSEVRNAGRWKQYYATFVVCFAAFSSGNVLGWAAPMMLKLPYGTIPGVNVSTLNQLLMIMQLSSIVNMMLCGFMMDNMGRRAGCWFLNLFAPAGWVFFALARAPEDLFLGGLMVSATMAAGLVVGIVFITEVSNEKLRGHFLSLIVFTHSCGVLFSHILGEFLTYKTFNLSCLGVSLLFPFVFHVLPESPSFLVLKSRFAEARSSLEWYQGNDPEAVETEMLKLLNAGKNPVKNQCKTIISSRGEMITLAVIICLSIFAELCGTTVIETYAGVIIKDTIHRPDLASENALILAFIRFFAGIFSVYFVEKTGRKMMLTISLGVMACSLLMLSIILKYSIHAPIKYSITSYVVSTRSQDSDRDVLLVSIVLSIYTVANQIGLAVGEIVSSEIAPSDKRGMLMAIGGTLKIVTLVFCLQIYSYLQNKAVYFNYVFESVCCLIGMLTVIRYIPETRGKSFETIRGEIEKGIWAQRPETSSRTHERFTKTPTDQ</sequence>
<feature type="transmembrane region" description="Helical" evidence="6">
    <location>
        <begin position="49"/>
        <end position="71"/>
    </location>
</feature>
<feature type="region of interest" description="Disordered" evidence="5">
    <location>
        <begin position="506"/>
        <end position="525"/>
    </location>
</feature>
<keyword evidence="4 6" id="KW-0472">Membrane</keyword>
<evidence type="ECO:0000256" key="3">
    <source>
        <dbReference type="ARBA" id="ARBA00022989"/>
    </source>
</evidence>
<dbReference type="InterPro" id="IPR050549">
    <property type="entry name" value="MFS_Trehalose_Transporter"/>
</dbReference>
<dbReference type="PROSITE" id="PS50850">
    <property type="entry name" value="MFS"/>
    <property type="match status" value="1"/>
</dbReference>
<evidence type="ECO:0000313" key="8">
    <source>
        <dbReference type="EMBL" id="JAQ17345.1"/>
    </source>
</evidence>
<dbReference type="GO" id="GO:0016020">
    <property type="term" value="C:membrane"/>
    <property type="evidence" value="ECO:0007669"/>
    <property type="project" value="UniProtKB-SubCell"/>
</dbReference>
<feature type="transmembrane region" description="Helical" evidence="6">
    <location>
        <begin position="177"/>
        <end position="195"/>
    </location>
</feature>
<keyword evidence="3 6" id="KW-1133">Transmembrane helix</keyword>
<feature type="transmembrane region" description="Helical" evidence="6">
    <location>
        <begin position="350"/>
        <end position="370"/>
    </location>
</feature>
<feature type="domain" description="Major facilitator superfamily (MFS) profile" evidence="7">
    <location>
        <begin position="48"/>
        <end position="488"/>
    </location>
</feature>
<proteinExistence type="predicted"/>
<feature type="non-terminal residue" evidence="8">
    <location>
        <position position="1"/>
    </location>
</feature>
<dbReference type="InterPro" id="IPR005828">
    <property type="entry name" value="MFS_sugar_transport-like"/>
</dbReference>
<comment type="subcellular location">
    <subcellularLocation>
        <location evidence="1">Membrane</location>
        <topology evidence="1">Multi-pass membrane protein</topology>
    </subcellularLocation>
</comment>
<evidence type="ECO:0000259" key="7">
    <source>
        <dbReference type="PROSITE" id="PS50850"/>
    </source>
</evidence>
<protein>
    <submittedName>
        <fullName evidence="8">Facilitated trehalose transporter Tret1</fullName>
    </submittedName>
</protein>
<dbReference type="SUPFAM" id="SSF103473">
    <property type="entry name" value="MFS general substrate transporter"/>
    <property type="match status" value="1"/>
</dbReference>
<dbReference type="PANTHER" id="PTHR48021">
    <property type="match status" value="1"/>
</dbReference>
<feature type="transmembrane region" description="Helical" evidence="6">
    <location>
        <begin position="434"/>
        <end position="457"/>
    </location>
</feature>
<feature type="transmembrane region" description="Helical" evidence="6">
    <location>
        <begin position="143"/>
        <end position="165"/>
    </location>
</feature>
<dbReference type="PANTHER" id="PTHR48021:SF1">
    <property type="entry name" value="GH07001P-RELATED"/>
    <property type="match status" value="1"/>
</dbReference>
<evidence type="ECO:0000256" key="6">
    <source>
        <dbReference type="SAM" id="Phobius"/>
    </source>
</evidence>
<name>A0A146MDS0_LYGHE</name>
<gene>
    <name evidence="8" type="primary">Tret1_78</name>
    <name evidence="8" type="ORF">g.65243</name>
</gene>
<dbReference type="InterPro" id="IPR036259">
    <property type="entry name" value="MFS_trans_sf"/>
</dbReference>
<dbReference type="EMBL" id="GDHC01001284">
    <property type="protein sequence ID" value="JAQ17345.1"/>
    <property type="molecule type" value="Transcribed_RNA"/>
</dbReference>
<feature type="transmembrane region" description="Helical" evidence="6">
    <location>
        <begin position="201"/>
        <end position="222"/>
    </location>
</feature>
<keyword evidence="2 6" id="KW-0812">Transmembrane</keyword>
<feature type="transmembrane region" description="Helical" evidence="6">
    <location>
        <begin position="91"/>
        <end position="111"/>
    </location>
</feature>
<feature type="transmembrane region" description="Helical" evidence="6">
    <location>
        <begin position="398"/>
        <end position="422"/>
    </location>
</feature>
<evidence type="ECO:0000256" key="5">
    <source>
        <dbReference type="SAM" id="MobiDB-lite"/>
    </source>
</evidence>
<dbReference type="AlphaFoldDB" id="A0A146MDS0"/>
<feature type="transmembrane region" description="Helical" evidence="6">
    <location>
        <begin position="463"/>
        <end position="484"/>
    </location>
</feature>
<accession>A0A146MDS0</accession>
<evidence type="ECO:0000256" key="4">
    <source>
        <dbReference type="ARBA" id="ARBA00023136"/>
    </source>
</evidence>
<feature type="transmembrane region" description="Helical" evidence="6">
    <location>
        <begin position="283"/>
        <end position="305"/>
    </location>
</feature>
<evidence type="ECO:0000256" key="2">
    <source>
        <dbReference type="ARBA" id="ARBA00022692"/>
    </source>
</evidence>
<feature type="transmembrane region" description="Helical" evidence="6">
    <location>
        <begin position="118"/>
        <end position="137"/>
    </location>
</feature>
<organism evidence="8">
    <name type="scientific">Lygus hesperus</name>
    <name type="common">Western plant bug</name>
    <dbReference type="NCBI Taxonomy" id="30085"/>
    <lineage>
        <taxon>Eukaryota</taxon>
        <taxon>Metazoa</taxon>
        <taxon>Ecdysozoa</taxon>
        <taxon>Arthropoda</taxon>
        <taxon>Hexapoda</taxon>
        <taxon>Insecta</taxon>
        <taxon>Pterygota</taxon>
        <taxon>Neoptera</taxon>
        <taxon>Paraneoptera</taxon>
        <taxon>Hemiptera</taxon>
        <taxon>Heteroptera</taxon>
        <taxon>Panheteroptera</taxon>
        <taxon>Cimicomorpha</taxon>
        <taxon>Miridae</taxon>
        <taxon>Mirini</taxon>
        <taxon>Lygus</taxon>
    </lineage>
</organism>
<evidence type="ECO:0000256" key="1">
    <source>
        <dbReference type="ARBA" id="ARBA00004141"/>
    </source>
</evidence>
<dbReference type="InterPro" id="IPR020846">
    <property type="entry name" value="MFS_dom"/>
</dbReference>
<dbReference type="Gene3D" id="1.20.1250.20">
    <property type="entry name" value="MFS general substrate transporter like domains"/>
    <property type="match status" value="1"/>
</dbReference>
<feature type="compositionally biased region" description="Basic and acidic residues" evidence="5">
    <location>
        <begin position="510"/>
        <end position="519"/>
    </location>
</feature>
<dbReference type="Pfam" id="PF00083">
    <property type="entry name" value="Sugar_tr"/>
    <property type="match status" value="1"/>
</dbReference>